<dbReference type="SUPFAM" id="SSF117396">
    <property type="entry name" value="TM1631-like"/>
    <property type="match status" value="1"/>
</dbReference>
<name>A0ABQ6EYB5_9VIBR</name>
<evidence type="ECO:0008006" key="3">
    <source>
        <dbReference type="Google" id="ProtNLM"/>
    </source>
</evidence>
<dbReference type="InterPro" id="IPR036520">
    <property type="entry name" value="UPF0759_sf"/>
</dbReference>
<dbReference type="EMBL" id="BSPW01000024">
    <property type="protein sequence ID" value="GLT17696.1"/>
    <property type="molecule type" value="Genomic_DNA"/>
</dbReference>
<reference evidence="2" key="1">
    <citation type="journal article" date="2019" name="Int. J. Syst. Evol. Microbiol.">
        <title>The Global Catalogue of Microorganisms (GCM) 10K type strain sequencing project: providing services to taxonomists for standard genome sequencing and annotation.</title>
        <authorList>
            <consortium name="The Broad Institute Genomics Platform"/>
            <consortium name="The Broad Institute Genome Sequencing Center for Infectious Disease"/>
            <person name="Wu L."/>
            <person name="Ma J."/>
        </authorList>
    </citation>
    <scope>NUCLEOTIDE SEQUENCE [LARGE SCALE GENOMIC DNA]</scope>
    <source>
        <strain evidence="2">NBRC 108723</strain>
    </source>
</reference>
<accession>A0ABQ6EYB5</accession>
<evidence type="ECO:0000313" key="2">
    <source>
        <dbReference type="Proteomes" id="UP001157138"/>
    </source>
</evidence>
<dbReference type="InterPro" id="IPR002763">
    <property type="entry name" value="DUF72"/>
</dbReference>
<keyword evidence="2" id="KW-1185">Reference proteome</keyword>
<proteinExistence type="predicted"/>
<protein>
    <recommendedName>
        <fullName evidence="3">DUF72 domain-containing protein</fullName>
    </recommendedName>
</protein>
<dbReference type="Pfam" id="PF01904">
    <property type="entry name" value="DUF72"/>
    <property type="match status" value="1"/>
</dbReference>
<organism evidence="1 2">
    <name type="scientific">Vibrio zhanjiangensis</name>
    <dbReference type="NCBI Taxonomy" id="1046128"/>
    <lineage>
        <taxon>Bacteria</taxon>
        <taxon>Pseudomonadati</taxon>
        <taxon>Pseudomonadota</taxon>
        <taxon>Gammaproteobacteria</taxon>
        <taxon>Vibrionales</taxon>
        <taxon>Vibrionaceae</taxon>
        <taxon>Vibrio</taxon>
    </lineage>
</organism>
<evidence type="ECO:0000313" key="1">
    <source>
        <dbReference type="EMBL" id="GLT17696.1"/>
    </source>
</evidence>
<gene>
    <name evidence="1" type="ORF">GCM10007938_14740</name>
</gene>
<dbReference type="Proteomes" id="UP001157138">
    <property type="component" value="Unassembled WGS sequence"/>
</dbReference>
<sequence length="176" mass="20094">MPAIFGPEHVDQLKQFCALFPKDFPIGVEVRHPAFFSKGNAERDLNAWLIEKKYDRIIMDSRPIFAARPDTEAIIDAQQKKPKVPVHAIATAQNPMVRFIGHPLENKNYDLFTPWLSKLPEWIKQGRQPYVMIHTADNIVAPELAASLYRQLQSNIKLPDLNTFPASKGSTQIQMF</sequence>
<comment type="caution">
    <text evidence="1">The sequence shown here is derived from an EMBL/GenBank/DDBJ whole genome shotgun (WGS) entry which is preliminary data.</text>
</comment>
<dbReference type="Gene3D" id="3.20.20.410">
    <property type="entry name" value="Protein of unknown function UPF0759"/>
    <property type="match status" value="1"/>
</dbReference>
<dbReference type="PANTHER" id="PTHR30348">
    <property type="entry name" value="UNCHARACTERIZED PROTEIN YECE"/>
    <property type="match status" value="1"/>
</dbReference>
<dbReference type="PANTHER" id="PTHR30348:SF9">
    <property type="entry name" value="UPF0759 PROTEIN YECE"/>
    <property type="match status" value="1"/>
</dbReference>